<name>A0A0C9WH74_9AGAR</name>
<dbReference type="AlphaFoldDB" id="A0A0C9WH74"/>
<gene>
    <name evidence="1" type="ORF">K443DRAFT_116244</name>
</gene>
<proteinExistence type="predicted"/>
<organism evidence="1 2">
    <name type="scientific">Laccaria amethystina LaAM-08-1</name>
    <dbReference type="NCBI Taxonomy" id="1095629"/>
    <lineage>
        <taxon>Eukaryota</taxon>
        <taxon>Fungi</taxon>
        <taxon>Dikarya</taxon>
        <taxon>Basidiomycota</taxon>
        <taxon>Agaricomycotina</taxon>
        <taxon>Agaricomycetes</taxon>
        <taxon>Agaricomycetidae</taxon>
        <taxon>Agaricales</taxon>
        <taxon>Agaricineae</taxon>
        <taxon>Hydnangiaceae</taxon>
        <taxon>Laccaria</taxon>
    </lineage>
</organism>
<dbReference type="EMBL" id="KN839127">
    <property type="protein sequence ID" value="KIJ90699.1"/>
    <property type="molecule type" value="Genomic_DNA"/>
</dbReference>
<evidence type="ECO:0000313" key="2">
    <source>
        <dbReference type="Proteomes" id="UP000054477"/>
    </source>
</evidence>
<sequence length="143" mass="16321">LNALILPPRVELPLQVHRGDHTFSCQHSNEGNSAIQFRNPHTQEHDTGFIEAIWHIPLEGAMHTFFVVHPHQQLPDSEEGQAPFVHFPGFMSQIVDTVPSMQLMIIQPVHLITHLTTFQHPSGTYGIPRETIIICWVLNRGQW</sequence>
<protein>
    <submittedName>
        <fullName evidence="1">Uncharacterized protein</fullName>
    </submittedName>
</protein>
<reference evidence="2" key="2">
    <citation type="submission" date="2015-01" db="EMBL/GenBank/DDBJ databases">
        <title>Evolutionary Origins and Diversification of the Mycorrhizal Mutualists.</title>
        <authorList>
            <consortium name="DOE Joint Genome Institute"/>
            <consortium name="Mycorrhizal Genomics Consortium"/>
            <person name="Kohler A."/>
            <person name="Kuo A."/>
            <person name="Nagy L.G."/>
            <person name="Floudas D."/>
            <person name="Copeland A."/>
            <person name="Barry K.W."/>
            <person name="Cichocki N."/>
            <person name="Veneault-Fourrey C."/>
            <person name="LaButti K."/>
            <person name="Lindquist E.A."/>
            <person name="Lipzen A."/>
            <person name="Lundell T."/>
            <person name="Morin E."/>
            <person name="Murat C."/>
            <person name="Riley R."/>
            <person name="Ohm R."/>
            <person name="Sun H."/>
            <person name="Tunlid A."/>
            <person name="Henrissat B."/>
            <person name="Grigoriev I.V."/>
            <person name="Hibbett D.S."/>
            <person name="Martin F."/>
        </authorList>
    </citation>
    <scope>NUCLEOTIDE SEQUENCE [LARGE SCALE GENOMIC DNA]</scope>
    <source>
        <strain evidence="2">LaAM-08-1</strain>
    </source>
</reference>
<evidence type="ECO:0000313" key="1">
    <source>
        <dbReference type="EMBL" id="KIJ90699.1"/>
    </source>
</evidence>
<accession>A0A0C9WH74</accession>
<dbReference type="OrthoDB" id="3247418at2759"/>
<dbReference type="Proteomes" id="UP000054477">
    <property type="component" value="Unassembled WGS sequence"/>
</dbReference>
<keyword evidence="2" id="KW-1185">Reference proteome</keyword>
<reference evidence="1 2" key="1">
    <citation type="submission" date="2014-04" db="EMBL/GenBank/DDBJ databases">
        <authorList>
            <consortium name="DOE Joint Genome Institute"/>
            <person name="Kuo A."/>
            <person name="Kohler A."/>
            <person name="Nagy L.G."/>
            <person name="Floudas D."/>
            <person name="Copeland A."/>
            <person name="Barry K.W."/>
            <person name="Cichocki N."/>
            <person name="Veneault-Fourrey C."/>
            <person name="LaButti K."/>
            <person name="Lindquist E.A."/>
            <person name="Lipzen A."/>
            <person name="Lundell T."/>
            <person name="Morin E."/>
            <person name="Murat C."/>
            <person name="Sun H."/>
            <person name="Tunlid A."/>
            <person name="Henrissat B."/>
            <person name="Grigoriev I.V."/>
            <person name="Hibbett D.S."/>
            <person name="Martin F."/>
            <person name="Nordberg H.P."/>
            <person name="Cantor M.N."/>
            <person name="Hua S.X."/>
        </authorList>
    </citation>
    <scope>NUCLEOTIDE SEQUENCE [LARGE SCALE GENOMIC DNA]</scope>
    <source>
        <strain evidence="1 2">LaAM-08-1</strain>
    </source>
</reference>
<dbReference type="HOGENOM" id="CLU_1922059_0_0_1"/>
<feature type="non-terminal residue" evidence="1">
    <location>
        <position position="1"/>
    </location>
</feature>